<dbReference type="SUPFAM" id="SSF55874">
    <property type="entry name" value="ATPase domain of HSP90 chaperone/DNA topoisomerase II/histidine kinase"/>
    <property type="match status" value="1"/>
</dbReference>
<dbReference type="EMBL" id="SMOD01000023">
    <property type="protein sequence ID" value="TDG05084.1"/>
    <property type="molecule type" value="Genomic_DNA"/>
</dbReference>
<reference evidence="1 2" key="1">
    <citation type="submission" date="2019-03" db="EMBL/GenBank/DDBJ databases">
        <title>Paraburkholderia sp. isolated from native Mimosa gymnas in Guartela State Park, Brazil.</title>
        <authorList>
            <person name="Paulitsch F."/>
            <person name="Hungria M."/>
            <person name="Delamuta J.R.M."/>
            <person name="Ribeiro R.A."/>
            <person name="Dall'Agnol R."/>
            <person name="Silva J.S.B."/>
        </authorList>
    </citation>
    <scope>NUCLEOTIDE SEQUENCE [LARGE SCALE GENOMIC DNA]</scope>
    <source>
        <strain evidence="1 2">CNPSo 3008</strain>
    </source>
</reference>
<proteinExistence type="predicted"/>
<comment type="caution">
    <text evidence="1">The sequence shown here is derived from an EMBL/GenBank/DDBJ whole genome shotgun (WGS) entry which is preliminary data.</text>
</comment>
<dbReference type="GO" id="GO:0005524">
    <property type="term" value="F:ATP binding"/>
    <property type="evidence" value="ECO:0007669"/>
    <property type="project" value="UniProtKB-KW"/>
</dbReference>
<dbReference type="AlphaFoldDB" id="A0A4R5L838"/>
<keyword evidence="1" id="KW-0067">ATP-binding</keyword>
<organism evidence="1 2">
    <name type="scientific">Paraburkholderia guartelaensis</name>
    <dbReference type="NCBI Taxonomy" id="2546446"/>
    <lineage>
        <taxon>Bacteria</taxon>
        <taxon>Pseudomonadati</taxon>
        <taxon>Pseudomonadota</taxon>
        <taxon>Betaproteobacteria</taxon>
        <taxon>Burkholderiales</taxon>
        <taxon>Burkholderiaceae</taxon>
        <taxon>Paraburkholderia</taxon>
    </lineage>
</organism>
<gene>
    <name evidence="1" type="ORF">E1N52_26990</name>
</gene>
<dbReference type="Gene3D" id="3.30.565.10">
    <property type="entry name" value="Histidine kinase-like ATPase, C-terminal domain"/>
    <property type="match status" value="1"/>
</dbReference>
<evidence type="ECO:0000313" key="1">
    <source>
        <dbReference type="EMBL" id="TDG05084.1"/>
    </source>
</evidence>
<evidence type="ECO:0000313" key="2">
    <source>
        <dbReference type="Proteomes" id="UP000295606"/>
    </source>
</evidence>
<sequence>MTEKHISVPPDVARISEGLRDTGYDFNAAVADILDNSIAAGADKIYVHLEVDFTDSVVISVVDNGHGMNEDGLVNAMKYGSSKRASAKSLGKFGMGLKTASTAFCRRLSVISRDSGESPMLRATWDLDEMAARNSWDLEVAAADATHKQVLDQIAPGAAGTVVLWENIDRVTAPEGQPIRKTVEKLASGLRDHIAVVFQRFLDVDDNRERNAHIFVNGEPVLAWDPFCIVETKEPIAEKKMDVQLPDGSKTSFTVRAFILPRKEEFSSDVNRVAARVSNERQGLYIYRENRLIHGPDWMNMFKQEPHYSLLRVELSFDHTLDNAFQVDIKKSRIELNSGLYEWLRDKFLAGPRREAETRYRKGAAGIAKGAAALLHSSASNVIEQKASALKTAEVAKVDEATGKVTVNNNSGVTTTTVRLLNSEDIGSTHVVTNGTLEHGVLWEPTIGKNSKAAVALNTGHPFYTKAYLPNKANSTVIQALDYLLWALAQAELNNINPDNQDAFEEFRIEVSRNLKKLVADLPDPVESGDS</sequence>
<name>A0A4R5L838_9BURK</name>
<dbReference type="RefSeq" id="WP_133185850.1">
    <property type="nucleotide sequence ID" value="NZ_SMOD01000023.1"/>
</dbReference>
<protein>
    <submittedName>
        <fullName evidence="1">ATP-binding protein</fullName>
    </submittedName>
</protein>
<dbReference type="Pfam" id="PF13589">
    <property type="entry name" value="HATPase_c_3"/>
    <property type="match status" value="1"/>
</dbReference>
<dbReference type="Proteomes" id="UP000295606">
    <property type="component" value="Unassembled WGS sequence"/>
</dbReference>
<dbReference type="InterPro" id="IPR036890">
    <property type="entry name" value="HATPase_C_sf"/>
</dbReference>
<dbReference type="OrthoDB" id="9813438at2"/>
<keyword evidence="1" id="KW-0547">Nucleotide-binding</keyword>
<accession>A0A4R5L838</accession>